<dbReference type="GO" id="GO:0016020">
    <property type="term" value="C:membrane"/>
    <property type="evidence" value="ECO:0007669"/>
    <property type="project" value="InterPro"/>
</dbReference>
<gene>
    <name evidence="2" type="ORF">ZEAMMB73_Zm00001d030133</name>
</gene>
<sequence>MLSCLVCRHVVKSFLQGFLPGLALKIFLYILPTVLLIMSKVEGYVSLSSLERRTASKYYYFMLVNVFLGSIIAGTAFEQLYSFLHQPPTQIPRTIGVAIPMKATFFMTYVMVDGWAGIANEILRVKALVIYHLKNMFIVKTERDRDRAMDPGSIGLGENLPSLQLYFLLGLVYAVVTPLLLPFIIVFFAFAFLVYRHQVSQSG</sequence>
<dbReference type="EMBL" id="CM007647">
    <property type="protein sequence ID" value="ONM00382.1"/>
    <property type="molecule type" value="Genomic_DNA"/>
</dbReference>
<dbReference type="InterPro" id="IPR045122">
    <property type="entry name" value="Csc1-like"/>
</dbReference>
<evidence type="ECO:0000259" key="1">
    <source>
        <dbReference type="Pfam" id="PF02714"/>
    </source>
</evidence>
<dbReference type="GO" id="GO:0005227">
    <property type="term" value="F:calcium-activated cation channel activity"/>
    <property type="evidence" value="ECO:0007669"/>
    <property type="project" value="InterPro"/>
</dbReference>
<accession>A0A1D6KA78</accession>
<dbReference type="PANTHER" id="PTHR13018:SF98">
    <property type="entry name" value="TO DEHYDRATION PROTEIN, PUTATIVE, EXPRESSED-RELATED"/>
    <property type="match status" value="1"/>
</dbReference>
<organism evidence="2">
    <name type="scientific">Zea mays</name>
    <name type="common">Maize</name>
    <dbReference type="NCBI Taxonomy" id="4577"/>
    <lineage>
        <taxon>Eukaryota</taxon>
        <taxon>Viridiplantae</taxon>
        <taxon>Streptophyta</taxon>
        <taxon>Embryophyta</taxon>
        <taxon>Tracheophyta</taxon>
        <taxon>Spermatophyta</taxon>
        <taxon>Magnoliopsida</taxon>
        <taxon>Liliopsida</taxon>
        <taxon>Poales</taxon>
        <taxon>Poaceae</taxon>
        <taxon>PACMAD clade</taxon>
        <taxon>Panicoideae</taxon>
        <taxon>Andropogonodae</taxon>
        <taxon>Andropogoneae</taxon>
        <taxon>Tripsacinae</taxon>
        <taxon>Zea</taxon>
    </lineage>
</organism>
<dbReference type="InterPro" id="IPR003864">
    <property type="entry name" value="CSC1/OSCA1-like_7TM"/>
</dbReference>
<reference evidence="2" key="1">
    <citation type="submission" date="2015-12" db="EMBL/GenBank/DDBJ databases">
        <title>Update maize B73 reference genome by single molecule sequencing technologies.</title>
        <authorList>
            <consortium name="Maize Genome Sequencing Project"/>
            <person name="Ware D."/>
        </authorList>
    </citation>
    <scope>NUCLEOTIDE SEQUENCE [LARGE SCALE GENOMIC DNA]</scope>
    <source>
        <tissue evidence="2">Seedling</tissue>
    </source>
</reference>
<protein>
    <submittedName>
        <fullName evidence="2">CSC1-like protein</fullName>
    </submittedName>
</protein>
<dbReference type="AlphaFoldDB" id="A0A1D6KA78"/>
<dbReference type="Pfam" id="PF02714">
    <property type="entry name" value="RSN1_7TM"/>
    <property type="match status" value="1"/>
</dbReference>
<dbReference type="PANTHER" id="PTHR13018">
    <property type="entry name" value="PROBABLE MEMBRANE PROTEIN DUF221-RELATED"/>
    <property type="match status" value="1"/>
</dbReference>
<evidence type="ECO:0000313" key="2">
    <source>
        <dbReference type="EMBL" id="ONM00382.1"/>
    </source>
</evidence>
<feature type="domain" description="CSC1/OSCA1-like 7TM region" evidence="1">
    <location>
        <begin position="10"/>
        <end position="199"/>
    </location>
</feature>
<name>A0A1D6KA78_MAIZE</name>
<proteinExistence type="predicted"/>